<dbReference type="GeneID" id="95568513"/>
<comment type="caution">
    <text evidence="1">The sequence shown here is derived from an EMBL/GenBank/DDBJ whole genome shotgun (WGS) entry which is preliminary data.</text>
</comment>
<dbReference type="RefSeq" id="WP_008075165.1">
    <property type="nucleotide sequence ID" value="NZ_AEVT01000034.1"/>
</dbReference>
<evidence type="ECO:0000313" key="1">
    <source>
        <dbReference type="EMBL" id="EGA71099.1"/>
    </source>
</evidence>
<organism evidence="1 2">
    <name type="scientific">Vibrio sinaloensis DSM 21326</name>
    <dbReference type="NCBI Taxonomy" id="945550"/>
    <lineage>
        <taxon>Bacteria</taxon>
        <taxon>Pseudomonadati</taxon>
        <taxon>Pseudomonadota</taxon>
        <taxon>Gammaproteobacteria</taxon>
        <taxon>Vibrionales</taxon>
        <taxon>Vibrionaceae</taxon>
        <taxon>Vibrio</taxon>
        <taxon>Vibrio oreintalis group</taxon>
    </lineage>
</organism>
<sequence length="163" mass="18630">MSSIPKNIIVQIVNLLNERGFVLDADVDSFCRYVLFDGIVASNIEELRANGYRGGELKCWTTSFQGPSPAYGVYDSKRNWTNEDLIEYCHLRDWELNNEELTIEKLKFFNLGIGFYCHKCSHNSVLSPEILNKFKPGEYSGIRGKCSKCPEKNIPPAGLYPYF</sequence>
<accession>E8M4G1</accession>
<gene>
    <name evidence="1" type="ORF">VISI1226_09934</name>
</gene>
<protein>
    <submittedName>
        <fullName evidence="1">Uncharacterized protein</fullName>
    </submittedName>
</protein>
<name>E8M4G1_PHOS4</name>
<dbReference type="EMBL" id="AEVT01000034">
    <property type="protein sequence ID" value="EGA71099.1"/>
    <property type="molecule type" value="Genomic_DNA"/>
</dbReference>
<proteinExistence type="predicted"/>
<reference evidence="1 2" key="1">
    <citation type="journal article" date="2012" name="Int. J. Syst. Evol. Microbiol.">
        <title>Vibrio caribbeanicus sp. nov., isolated from the marine sponge Scleritoderma cyanea.</title>
        <authorList>
            <person name="Hoffmann M."/>
            <person name="Monday S.R."/>
            <person name="Allard M.W."/>
            <person name="Strain E.A."/>
            <person name="Whittaker P."/>
            <person name="Naum M."/>
            <person name="McCarthy P.J."/>
            <person name="Lopez J.V."/>
            <person name="Fischer M."/>
            <person name="Brown E.W."/>
        </authorList>
    </citation>
    <scope>NUCLEOTIDE SEQUENCE [LARGE SCALE GENOMIC DNA]</scope>
    <source>
        <strain evidence="2">DSMZ 21326</strain>
    </source>
</reference>
<dbReference type="Proteomes" id="UP000006228">
    <property type="component" value="Unassembled WGS sequence"/>
</dbReference>
<evidence type="ECO:0000313" key="2">
    <source>
        <dbReference type="Proteomes" id="UP000006228"/>
    </source>
</evidence>
<dbReference type="AlphaFoldDB" id="E8M4G1"/>